<dbReference type="FunFam" id="3.40.30.10:FF:000013">
    <property type="entry name" value="Blast:Protein SCO1 homolog, mitochondrial"/>
    <property type="match status" value="1"/>
</dbReference>
<feature type="binding site" evidence="3">
    <location>
        <position position="80"/>
    </location>
    <ligand>
        <name>Cu cation</name>
        <dbReference type="ChEBI" id="CHEBI:23378"/>
    </ligand>
</feature>
<comment type="similarity">
    <text evidence="1">Belongs to the SCO1/2 family.</text>
</comment>
<evidence type="ECO:0000256" key="2">
    <source>
        <dbReference type="ARBA" id="ARBA00023008"/>
    </source>
</evidence>
<protein>
    <submittedName>
        <fullName evidence="7">Protein SCO1/2</fullName>
    </submittedName>
</protein>
<dbReference type="SUPFAM" id="SSF52833">
    <property type="entry name" value="Thioredoxin-like"/>
    <property type="match status" value="1"/>
</dbReference>
<dbReference type="InterPro" id="IPR036249">
    <property type="entry name" value="Thioredoxin-like_sf"/>
</dbReference>
<dbReference type="Pfam" id="PF02630">
    <property type="entry name" value="SCO1-SenC"/>
    <property type="match status" value="1"/>
</dbReference>
<evidence type="ECO:0000256" key="3">
    <source>
        <dbReference type="PIRSR" id="PIRSR603782-1"/>
    </source>
</evidence>
<reference evidence="7 8" key="1">
    <citation type="submission" date="2018-05" db="EMBL/GenBank/DDBJ databases">
        <title>Genomic Encyclopedia of Type Strains, Phase IV (KMG-IV): sequencing the most valuable type-strain genomes for metagenomic binning, comparative biology and taxonomic classification.</title>
        <authorList>
            <person name="Goeker M."/>
        </authorList>
    </citation>
    <scope>NUCLEOTIDE SEQUENCE [LARGE SCALE GENOMIC DNA]</scope>
    <source>
        <strain evidence="7 8">DSM 29661</strain>
    </source>
</reference>
<dbReference type="AlphaFoldDB" id="A0A318KUW7"/>
<keyword evidence="2 3" id="KW-0186">Copper</keyword>
<dbReference type="OrthoDB" id="9790194at2"/>
<name>A0A318KUW7_9NEIS</name>
<dbReference type="Gene3D" id="3.40.30.10">
    <property type="entry name" value="Glutaredoxin"/>
    <property type="match status" value="1"/>
</dbReference>
<evidence type="ECO:0000256" key="4">
    <source>
        <dbReference type="PIRSR" id="PIRSR603782-2"/>
    </source>
</evidence>
<evidence type="ECO:0000259" key="6">
    <source>
        <dbReference type="PROSITE" id="PS51352"/>
    </source>
</evidence>
<dbReference type="EMBL" id="QJKI01000006">
    <property type="protein sequence ID" value="PXX79416.1"/>
    <property type="molecule type" value="Genomic_DNA"/>
</dbReference>
<keyword evidence="3" id="KW-0479">Metal-binding</keyword>
<accession>A0A318KUW7</accession>
<keyword evidence="8" id="KW-1185">Reference proteome</keyword>
<feature type="signal peptide" evidence="5">
    <location>
        <begin position="1"/>
        <end position="24"/>
    </location>
</feature>
<comment type="caution">
    <text evidence="7">The sequence shown here is derived from an EMBL/GenBank/DDBJ whole genome shotgun (WGS) entry which is preliminary data.</text>
</comment>
<feature type="disulfide bond" description="Redox-active" evidence="4">
    <location>
        <begin position="80"/>
        <end position="84"/>
    </location>
</feature>
<dbReference type="Proteomes" id="UP000247555">
    <property type="component" value="Unassembled WGS sequence"/>
</dbReference>
<evidence type="ECO:0000313" key="8">
    <source>
        <dbReference type="Proteomes" id="UP000247555"/>
    </source>
</evidence>
<dbReference type="PROSITE" id="PS51257">
    <property type="entry name" value="PROKAR_LIPOPROTEIN"/>
    <property type="match status" value="1"/>
</dbReference>
<evidence type="ECO:0000256" key="5">
    <source>
        <dbReference type="SAM" id="SignalP"/>
    </source>
</evidence>
<dbReference type="InterPro" id="IPR003782">
    <property type="entry name" value="SCO1/SenC"/>
</dbReference>
<dbReference type="InterPro" id="IPR013766">
    <property type="entry name" value="Thioredoxin_domain"/>
</dbReference>
<keyword evidence="5" id="KW-0732">Signal</keyword>
<keyword evidence="4" id="KW-1015">Disulfide bond</keyword>
<sequence length="203" mass="21859">MPLPFARLLTHVCIAAALACPLPACSPTPPSPPAVAFQGRDISGSLTLQDFTLTDHNGQPRKLSEFRGKPVAVYFGYTHCPDVCPTTLAELAQSMRELGPQADQVQVLFITIDPARDTQALLKSYAPAFDPRFIGLTGSPAQIASVAGQFRALYRRQDGANGDYTMDHSAGAYLLDRDGKLRVEVPYGSGAATFTHDLRALLQ</sequence>
<gene>
    <name evidence="7" type="ORF">DFR34_10652</name>
</gene>
<feature type="binding site" evidence="3">
    <location>
        <position position="84"/>
    </location>
    <ligand>
        <name>Cu cation</name>
        <dbReference type="ChEBI" id="CHEBI:23378"/>
    </ligand>
</feature>
<dbReference type="CDD" id="cd02968">
    <property type="entry name" value="SCO"/>
    <property type="match status" value="1"/>
</dbReference>
<feature type="chain" id="PRO_5016259191" evidence="5">
    <location>
        <begin position="25"/>
        <end position="203"/>
    </location>
</feature>
<proteinExistence type="inferred from homology"/>
<evidence type="ECO:0000313" key="7">
    <source>
        <dbReference type="EMBL" id="PXX79416.1"/>
    </source>
</evidence>
<feature type="domain" description="Thioredoxin" evidence="6">
    <location>
        <begin position="42"/>
        <end position="203"/>
    </location>
</feature>
<organism evidence="7 8">
    <name type="scientific">Rivihabitans pingtungensis</name>
    <dbReference type="NCBI Taxonomy" id="1054498"/>
    <lineage>
        <taxon>Bacteria</taxon>
        <taxon>Pseudomonadati</taxon>
        <taxon>Pseudomonadota</taxon>
        <taxon>Betaproteobacteria</taxon>
        <taxon>Neisseriales</taxon>
        <taxon>Aquaspirillaceae</taxon>
        <taxon>Rivihabitans</taxon>
    </lineage>
</organism>
<dbReference type="RefSeq" id="WP_110390337.1">
    <property type="nucleotide sequence ID" value="NZ_DALYFX010000166.1"/>
</dbReference>
<dbReference type="PANTHER" id="PTHR12151">
    <property type="entry name" value="ELECTRON TRANSPORT PROTIN SCO1/SENC FAMILY MEMBER"/>
    <property type="match status" value="1"/>
</dbReference>
<dbReference type="PANTHER" id="PTHR12151:SF25">
    <property type="entry name" value="LINALOOL DEHYDRATASE_ISOMERASE DOMAIN-CONTAINING PROTEIN"/>
    <property type="match status" value="1"/>
</dbReference>
<dbReference type="PROSITE" id="PS51352">
    <property type="entry name" value="THIOREDOXIN_2"/>
    <property type="match status" value="1"/>
</dbReference>
<dbReference type="GO" id="GO:0046872">
    <property type="term" value="F:metal ion binding"/>
    <property type="evidence" value="ECO:0007669"/>
    <property type="project" value="UniProtKB-KW"/>
</dbReference>
<feature type="binding site" evidence="3">
    <location>
        <position position="168"/>
    </location>
    <ligand>
        <name>Cu cation</name>
        <dbReference type="ChEBI" id="CHEBI:23378"/>
    </ligand>
</feature>
<evidence type="ECO:0000256" key="1">
    <source>
        <dbReference type="ARBA" id="ARBA00010996"/>
    </source>
</evidence>